<dbReference type="AlphaFoldDB" id="A0A5C5X8W1"/>
<evidence type="ECO:0000256" key="1">
    <source>
        <dbReference type="ARBA" id="ARBA00022723"/>
    </source>
</evidence>
<comment type="caution">
    <text evidence="5">The sequence shown here is derived from an EMBL/GenBank/DDBJ whole genome shotgun (WGS) entry which is preliminary data.</text>
</comment>
<gene>
    <name evidence="5" type="ORF">Pan54_00040</name>
</gene>
<dbReference type="OrthoDB" id="258484at2"/>
<evidence type="ECO:0000256" key="4">
    <source>
        <dbReference type="SAM" id="MobiDB-lite"/>
    </source>
</evidence>
<name>A0A5C5X8W1_9PLAN</name>
<proteinExistence type="predicted"/>
<evidence type="ECO:0000256" key="2">
    <source>
        <dbReference type="ARBA" id="ARBA00022771"/>
    </source>
</evidence>
<keyword evidence="3" id="KW-0862">Zinc</keyword>
<accession>A0A5C5X8W1</accession>
<keyword evidence="2" id="KW-0863">Zinc-finger</keyword>
<dbReference type="EMBL" id="SJPG01000001">
    <property type="protein sequence ID" value="TWT59304.1"/>
    <property type="molecule type" value="Genomic_DNA"/>
</dbReference>
<dbReference type="Proteomes" id="UP000316095">
    <property type="component" value="Unassembled WGS sequence"/>
</dbReference>
<sequence>MNDFQRLALRAAISMREAMLVDPSNQEIDLPEKDWNRLQRLLRQKQLAQDHEWSMAERIINTRLIFTMERLATDLRQRTRDLEQSIKSRSTPVDLRLIYEELIALPNEFNEVSIDLRQGILRVVTDEITLEEITLGRFEIVYNWTSEGPNPSYDIHALDPAPSNANSDFVHPHISDGILCEGEAKSGIEAALAQGRFCDFFLIVANTLNTYNDDSAYVTLKEWYGTPCLDCGTSCSDDDLTLCSGCEDPYCHQCCDCCRNCHDSLCGSCLQSCEECSTPHCRDCLNTCSECNHDFCSNCLTDGYCEACYETLSETDTELEEEEDNHYETTHDQQISPPTTPAETAST</sequence>
<dbReference type="InterPro" id="IPR017907">
    <property type="entry name" value="Znf_RING_CS"/>
</dbReference>
<organism evidence="5 6">
    <name type="scientific">Rubinisphaera italica</name>
    <dbReference type="NCBI Taxonomy" id="2527969"/>
    <lineage>
        <taxon>Bacteria</taxon>
        <taxon>Pseudomonadati</taxon>
        <taxon>Planctomycetota</taxon>
        <taxon>Planctomycetia</taxon>
        <taxon>Planctomycetales</taxon>
        <taxon>Planctomycetaceae</taxon>
        <taxon>Rubinisphaera</taxon>
    </lineage>
</organism>
<keyword evidence="1" id="KW-0479">Metal-binding</keyword>
<evidence type="ECO:0000313" key="5">
    <source>
        <dbReference type="EMBL" id="TWT59304.1"/>
    </source>
</evidence>
<keyword evidence="6" id="KW-1185">Reference proteome</keyword>
<dbReference type="PROSITE" id="PS00518">
    <property type="entry name" value="ZF_RING_1"/>
    <property type="match status" value="1"/>
</dbReference>
<dbReference type="GO" id="GO:0008270">
    <property type="term" value="F:zinc ion binding"/>
    <property type="evidence" value="ECO:0007669"/>
    <property type="project" value="UniProtKB-KW"/>
</dbReference>
<dbReference type="RefSeq" id="WP_146501464.1">
    <property type="nucleotide sequence ID" value="NZ_SJPG01000001.1"/>
</dbReference>
<feature type="region of interest" description="Disordered" evidence="4">
    <location>
        <begin position="319"/>
        <end position="347"/>
    </location>
</feature>
<reference evidence="5 6" key="1">
    <citation type="submission" date="2019-02" db="EMBL/GenBank/DDBJ databases">
        <title>Deep-cultivation of Planctomycetes and their phenomic and genomic characterization uncovers novel biology.</title>
        <authorList>
            <person name="Wiegand S."/>
            <person name="Jogler M."/>
            <person name="Boedeker C."/>
            <person name="Pinto D."/>
            <person name="Vollmers J."/>
            <person name="Rivas-Marin E."/>
            <person name="Kohn T."/>
            <person name="Peeters S.H."/>
            <person name="Heuer A."/>
            <person name="Rast P."/>
            <person name="Oberbeckmann S."/>
            <person name="Bunk B."/>
            <person name="Jeske O."/>
            <person name="Meyerdierks A."/>
            <person name="Storesund J.E."/>
            <person name="Kallscheuer N."/>
            <person name="Luecker S."/>
            <person name="Lage O.M."/>
            <person name="Pohl T."/>
            <person name="Merkel B.J."/>
            <person name="Hornburger P."/>
            <person name="Mueller R.-W."/>
            <person name="Bruemmer F."/>
            <person name="Labrenz M."/>
            <person name="Spormann A.M."/>
            <person name="Op Den Camp H."/>
            <person name="Overmann J."/>
            <person name="Amann R."/>
            <person name="Jetten M.S.M."/>
            <person name="Mascher T."/>
            <person name="Medema M.H."/>
            <person name="Devos D.P."/>
            <person name="Kaster A.-K."/>
            <person name="Ovreas L."/>
            <person name="Rohde M."/>
            <person name="Galperin M.Y."/>
            <person name="Jogler C."/>
        </authorList>
    </citation>
    <scope>NUCLEOTIDE SEQUENCE [LARGE SCALE GENOMIC DNA]</scope>
    <source>
        <strain evidence="5 6">Pan54</strain>
    </source>
</reference>
<evidence type="ECO:0000256" key="3">
    <source>
        <dbReference type="ARBA" id="ARBA00022833"/>
    </source>
</evidence>
<evidence type="ECO:0000313" key="6">
    <source>
        <dbReference type="Proteomes" id="UP000316095"/>
    </source>
</evidence>
<protein>
    <submittedName>
        <fullName evidence="5">Uncharacterized protein</fullName>
    </submittedName>
</protein>